<name>A0A6P9EMC8_JUGRE</name>
<dbReference type="InterPro" id="IPR012337">
    <property type="entry name" value="RNaseH-like_sf"/>
</dbReference>
<reference evidence="2" key="1">
    <citation type="submission" date="2025-08" db="UniProtKB">
        <authorList>
            <consortium name="RefSeq"/>
        </authorList>
    </citation>
    <scope>IDENTIFICATION</scope>
    <source>
        <tissue evidence="2">Leaves</tissue>
    </source>
</reference>
<dbReference type="AlphaFoldDB" id="A0A6P9EMC8"/>
<keyword evidence="1" id="KW-1185">Reference proteome</keyword>
<gene>
    <name evidence="2" type="primary">LOC118348163</name>
</gene>
<dbReference type="PANTHER" id="PTHR45835">
    <property type="entry name" value="YALI0A06105P"/>
    <property type="match status" value="1"/>
</dbReference>
<dbReference type="GO" id="GO:0003676">
    <property type="term" value="F:nucleic acid binding"/>
    <property type="evidence" value="ECO:0007669"/>
    <property type="project" value="InterPro"/>
</dbReference>
<dbReference type="RefSeq" id="XP_035545053.1">
    <property type="nucleotide sequence ID" value="XM_035689160.1"/>
</dbReference>
<dbReference type="Gene3D" id="3.30.420.10">
    <property type="entry name" value="Ribonuclease H-like superfamily/Ribonuclease H"/>
    <property type="match status" value="1"/>
</dbReference>
<dbReference type="SUPFAM" id="SSF53098">
    <property type="entry name" value="Ribonuclease H-like"/>
    <property type="match status" value="1"/>
</dbReference>
<evidence type="ECO:0000313" key="1">
    <source>
        <dbReference type="Proteomes" id="UP000235220"/>
    </source>
</evidence>
<dbReference type="GeneID" id="118348163"/>
<proteinExistence type="predicted"/>
<evidence type="ECO:0000313" key="2">
    <source>
        <dbReference type="RefSeq" id="XP_035545053.1"/>
    </source>
</evidence>
<dbReference type="KEGG" id="jre:118348163"/>
<dbReference type="OrthoDB" id="1744105at2759"/>
<organism evidence="1 2">
    <name type="scientific">Juglans regia</name>
    <name type="common">English walnut</name>
    <dbReference type="NCBI Taxonomy" id="51240"/>
    <lineage>
        <taxon>Eukaryota</taxon>
        <taxon>Viridiplantae</taxon>
        <taxon>Streptophyta</taxon>
        <taxon>Embryophyta</taxon>
        <taxon>Tracheophyta</taxon>
        <taxon>Spermatophyta</taxon>
        <taxon>Magnoliopsida</taxon>
        <taxon>eudicotyledons</taxon>
        <taxon>Gunneridae</taxon>
        <taxon>Pentapetalae</taxon>
        <taxon>rosids</taxon>
        <taxon>fabids</taxon>
        <taxon>Fagales</taxon>
        <taxon>Juglandaceae</taxon>
        <taxon>Juglans</taxon>
    </lineage>
</organism>
<accession>A0A6P9EMC8</accession>
<dbReference type="InterPro" id="IPR036397">
    <property type="entry name" value="RNaseH_sf"/>
</dbReference>
<dbReference type="Proteomes" id="UP000235220">
    <property type="component" value="Chromosome 4"/>
</dbReference>
<sequence length="180" mass="20830">MVANALSRREEESELVEESLAMISFPNSDWVMELKESHEHSPEVQEMFKKLQEDSSTLKGYQIQEGLLLKKRRIVVVPNSSFKSKGMKKDIKRLVRECDTYQKVKYKTTPPAWLLQPLLVPQQAWIDISMDFIEGLLVSQGQNGIDLHHNFAYHPQTDGQTEALNKYVEGYLRCYAEVKL</sequence>
<dbReference type="InParanoid" id="A0A6P9EMC8"/>
<protein>
    <submittedName>
        <fullName evidence="2">Uncharacterized protein LOC118348163</fullName>
    </submittedName>
</protein>
<dbReference type="PANTHER" id="PTHR45835:SF104">
    <property type="entry name" value="PROTEIN NYNRIN-LIKE"/>
    <property type="match status" value="1"/>
</dbReference>